<evidence type="ECO:0000313" key="2">
    <source>
        <dbReference type="EMBL" id="RML92735.1"/>
    </source>
</evidence>
<evidence type="ECO:0000256" key="1">
    <source>
        <dbReference type="SAM" id="Phobius"/>
    </source>
</evidence>
<proteinExistence type="predicted"/>
<evidence type="ECO:0008006" key="4">
    <source>
        <dbReference type="Google" id="ProtNLM"/>
    </source>
</evidence>
<evidence type="ECO:0000313" key="3">
    <source>
        <dbReference type="Proteomes" id="UP000282378"/>
    </source>
</evidence>
<keyword evidence="1" id="KW-1133">Transmembrane helix</keyword>
<comment type="caution">
    <text evidence="2">The sequence shown here is derived from an EMBL/GenBank/DDBJ whole genome shotgun (WGS) entry which is preliminary data.</text>
</comment>
<dbReference type="AlphaFoldDB" id="A0A3M2ZXX4"/>
<accession>A0A3M2ZXX4</accession>
<dbReference type="Proteomes" id="UP000282378">
    <property type="component" value="Unassembled WGS sequence"/>
</dbReference>
<organism evidence="2 3">
    <name type="scientific">Pseudomonas syringae pv. maculicola</name>
    <dbReference type="NCBI Taxonomy" id="59511"/>
    <lineage>
        <taxon>Bacteria</taxon>
        <taxon>Pseudomonadati</taxon>
        <taxon>Pseudomonadota</taxon>
        <taxon>Gammaproteobacteria</taxon>
        <taxon>Pseudomonadales</taxon>
        <taxon>Pseudomonadaceae</taxon>
        <taxon>Pseudomonas</taxon>
    </lineage>
</organism>
<feature type="non-terminal residue" evidence="2">
    <location>
        <position position="47"/>
    </location>
</feature>
<feature type="transmembrane region" description="Helical" evidence="1">
    <location>
        <begin position="6"/>
        <end position="29"/>
    </location>
</feature>
<keyword evidence="1" id="KW-0472">Membrane</keyword>
<reference evidence="2 3" key="1">
    <citation type="submission" date="2018-08" db="EMBL/GenBank/DDBJ databases">
        <title>Recombination of ecologically and evolutionarily significant loci maintains genetic cohesion in the Pseudomonas syringae species complex.</title>
        <authorList>
            <person name="Dillon M."/>
            <person name="Thakur S."/>
            <person name="Almeida R.N.D."/>
            <person name="Weir B.S."/>
            <person name="Guttman D.S."/>
        </authorList>
    </citation>
    <scope>NUCLEOTIDE SEQUENCE [LARGE SCALE GENOMIC DNA]</scope>
    <source>
        <strain evidence="2 3">88_10</strain>
    </source>
</reference>
<protein>
    <recommendedName>
        <fullName evidence="4">Methyl-accepting chemotaxis protein</fullName>
    </recommendedName>
</protein>
<gene>
    <name evidence="2" type="ORF">APX70_04964</name>
</gene>
<dbReference type="EMBL" id="RBNL01001156">
    <property type="protein sequence ID" value="RML92735.1"/>
    <property type="molecule type" value="Genomic_DNA"/>
</dbReference>
<sequence length="47" mass="5226">MRQLKIAARTAVCFALMVVLVIGLGIFSLQQLHGIREQSLEIENDSL</sequence>
<name>A0A3M2ZXX4_PSEYM</name>
<keyword evidence="1" id="KW-0812">Transmembrane</keyword>